<gene>
    <name evidence="2" type="ORF">RRG08_026603</name>
</gene>
<evidence type="ECO:0000313" key="3">
    <source>
        <dbReference type="Proteomes" id="UP001283361"/>
    </source>
</evidence>
<feature type="non-terminal residue" evidence="2">
    <location>
        <position position="1"/>
    </location>
</feature>
<evidence type="ECO:0000256" key="1">
    <source>
        <dbReference type="SAM" id="MobiDB-lite"/>
    </source>
</evidence>
<feature type="region of interest" description="Disordered" evidence="1">
    <location>
        <begin position="105"/>
        <end position="129"/>
    </location>
</feature>
<proteinExistence type="predicted"/>
<organism evidence="2 3">
    <name type="scientific">Elysia crispata</name>
    <name type="common">lettuce slug</name>
    <dbReference type="NCBI Taxonomy" id="231223"/>
    <lineage>
        <taxon>Eukaryota</taxon>
        <taxon>Metazoa</taxon>
        <taxon>Spiralia</taxon>
        <taxon>Lophotrochozoa</taxon>
        <taxon>Mollusca</taxon>
        <taxon>Gastropoda</taxon>
        <taxon>Heterobranchia</taxon>
        <taxon>Euthyneura</taxon>
        <taxon>Panpulmonata</taxon>
        <taxon>Sacoglossa</taxon>
        <taxon>Placobranchoidea</taxon>
        <taxon>Plakobranchidae</taxon>
        <taxon>Elysia</taxon>
    </lineage>
</organism>
<comment type="caution">
    <text evidence="2">The sequence shown here is derived from an EMBL/GenBank/DDBJ whole genome shotgun (WGS) entry which is preliminary data.</text>
</comment>
<name>A0AAE1AZ75_9GAST</name>
<dbReference type="Proteomes" id="UP001283361">
    <property type="component" value="Unassembled WGS sequence"/>
</dbReference>
<dbReference type="EMBL" id="JAWDGP010000883">
    <property type="protein sequence ID" value="KAK3796345.1"/>
    <property type="molecule type" value="Genomic_DNA"/>
</dbReference>
<evidence type="ECO:0000313" key="2">
    <source>
        <dbReference type="EMBL" id="KAK3796345.1"/>
    </source>
</evidence>
<keyword evidence="3" id="KW-1185">Reference proteome</keyword>
<feature type="region of interest" description="Disordered" evidence="1">
    <location>
        <begin position="1"/>
        <end position="20"/>
    </location>
</feature>
<sequence>LGSRAYSEGPGGEDARTSAAMHVGQKGWQADTLLISVTQFCAGHECHSWPGVCVCWSPGTTRPDHVYTADRGVCSSSSSSPLTQLAVWTVDDKINRGRWLLAICGHPSPDGTQSHGGQSRQRRRPSRLPSIEVTGRSLGLTEAQLASTTLTNTTKTLTTAARGGV</sequence>
<accession>A0AAE1AZ75</accession>
<protein>
    <submittedName>
        <fullName evidence="2">Uncharacterized protein</fullName>
    </submittedName>
</protein>
<reference evidence="2" key="1">
    <citation type="journal article" date="2023" name="G3 (Bethesda)">
        <title>A reference genome for the long-term kleptoplast-retaining sea slug Elysia crispata morphotype clarki.</title>
        <authorList>
            <person name="Eastman K.E."/>
            <person name="Pendleton A.L."/>
            <person name="Shaikh M.A."/>
            <person name="Suttiyut T."/>
            <person name="Ogas R."/>
            <person name="Tomko P."/>
            <person name="Gavelis G."/>
            <person name="Widhalm J.R."/>
            <person name="Wisecaver J.H."/>
        </authorList>
    </citation>
    <scope>NUCLEOTIDE SEQUENCE</scope>
    <source>
        <strain evidence="2">ECLA1</strain>
    </source>
</reference>
<dbReference type="AlphaFoldDB" id="A0AAE1AZ75"/>